<dbReference type="InterPro" id="IPR001005">
    <property type="entry name" value="SANT/Myb"/>
</dbReference>
<dbReference type="SUPFAM" id="SSF46689">
    <property type="entry name" value="Homeodomain-like"/>
    <property type="match status" value="1"/>
</dbReference>
<feature type="compositionally biased region" description="Polar residues" evidence="4">
    <location>
        <begin position="114"/>
        <end position="128"/>
    </location>
</feature>
<reference evidence="8" key="1">
    <citation type="journal article" date="2011" name="Nat. Commun.">
        <title>Effector diversification within compartments of the Leptosphaeria maculans genome affected by Repeat-Induced Point mutations.</title>
        <authorList>
            <person name="Rouxel T."/>
            <person name="Grandaubert J."/>
            <person name="Hane J.K."/>
            <person name="Hoede C."/>
            <person name="van de Wouw A.P."/>
            <person name="Couloux A."/>
            <person name="Dominguez V."/>
            <person name="Anthouard V."/>
            <person name="Bally P."/>
            <person name="Bourras S."/>
            <person name="Cozijnsen A.J."/>
            <person name="Ciuffetti L.M."/>
            <person name="Degrave A."/>
            <person name="Dilmaghani A."/>
            <person name="Duret L."/>
            <person name="Fudal I."/>
            <person name="Goodwin S.B."/>
            <person name="Gout L."/>
            <person name="Glaser N."/>
            <person name="Linglin J."/>
            <person name="Kema G.H.J."/>
            <person name="Lapalu N."/>
            <person name="Lawrence C.B."/>
            <person name="May K."/>
            <person name="Meyer M."/>
            <person name="Ollivier B."/>
            <person name="Poulain J."/>
            <person name="Schoch C.L."/>
            <person name="Simon A."/>
            <person name="Spatafora J.W."/>
            <person name="Stachowiak A."/>
            <person name="Turgeon B.G."/>
            <person name="Tyler B.M."/>
            <person name="Vincent D."/>
            <person name="Weissenbach J."/>
            <person name="Amselem J."/>
            <person name="Quesneville H."/>
            <person name="Oliver R.P."/>
            <person name="Wincker P."/>
            <person name="Balesdent M.-H."/>
            <person name="Howlett B.J."/>
        </authorList>
    </citation>
    <scope>NUCLEOTIDE SEQUENCE [LARGE SCALE GENOMIC DNA]</scope>
    <source>
        <strain evidence="8">JN3 / isolate v23.1.3 / race Av1-4-5-6-7-8</strain>
    </source>
</reference>
<feature type="compositionally biased region" description="Basic residues" evidence="4">
    <location>
        <begin position="1002"/>
        <end position="1013"/>
    </location>
</feature>
<feature type="compositionally biased region" description="Polar residues" evidence="4">
    <location>
        <begin position="69"/>
        <end position="93"/>
    </location>
</feature>
<feature type="domain" description="Myb-like" evidence="5">
    <location>
        <begin position="739"/>
        <end position="812"/>
    </location>
</feature>
<feature type="region of interest" description="Disordered" evidence="4">
    <location>
        <begin position="987"/>
        <end position="1065"/>
    </location>
</feature>
<dbReference type="EMBL" id="FP929139">
    <property type="protein sequence ID" value="CBY01895.1"/>
    <property type="molecule type" value="Genomic_DNA"/>
</dbReference>
<keyword evidence="8" id="KW-1185">Reference proteome</keyword>
<dbReference type="OMA" id="IYEMDEG"/>
<feature type="domain" description="Myb-like" evidence="5">
    <location>
        <begin position="687"/>
        <end position="736"/>
    </location>
</feature>
<feature type="compositionally biased region" description="Polar residues" evidence="4">
    <location>
        <begin position="871"/>
        <end position="880"/>
    </location>
</feature>
<evidence type="ECO:0000256" key="3">
    <source>
        <dbReference type="ARBA" id="ARBA00023242"/>
    </source>
</evidence>
<dbReference type="AlphaFoldDB" id="E5AFA6"/>
<dbReference type="PANTHER" id="PTHR46380">
    <property type="entry name" value="CYCLIN-D-BINDING MYB-LIKE TRANSCRIPTION FACTOR 1"/>
    <property type="match status" value="1"/>
</dbReference>
<evidence type="ECO:0008006" key="9">
    <source>
        <dbReference type="Google" id="ProtNLM"/>
    </source>
</evidence>
<proteinExistence type="predicted"/>
<feature type="compositionally biased region" description="Acidic residues" evidence="4">
    <location>
        <begin position="987"/>
        <end position="996"/>
    </location>
</feature>
<dbReference type="SMART" id="SM00717">
    <property type="entry name" value="SANT"/>
    <property type="match status" value="3"/>
</dbReference>
<dbReference type="PANTHER" id="PTHR46380:SF2">
    <property type="entry name" value="CYCLIN-D-BINDING MYB-LIKE TRANSCRIPTION FACTOR 1"/>
    <property type="match status" value="1"/>
</dbReference>
<evidence type="ECO:0000256" key="2">
    <source>
        <dbReference type="ARBA" id="ARBA00023125"/>
    </source>
</evidence>
<feature type="compositionally biased region" description="Polar residues" evidence="4">
    <location>
        <begin position="299"/>
        <end position="316"/>
    </location>
</feature>
<feature type="compositionally biased region" description="Basic and acidic residues" evidence="4">
    <location>
        <begin position="432"/>
        <end position="446"/>
    </location>
</feature>
<feature type="region of interest" description="Disordered" evidence="4">
    <location>
        <begin position="160"/>
        <end position="463"/>
    </location>
</feature>
<dbReference type="Gene3D" id="1.10.10.60">
    <property type="entry name" value="Homeodomain-like"/>
    <property type="match status" value="1"/>
</dbReference>
<evidence type="ECO:0000259" key="5">
    <source>
        <dbReference type="PROSITE" id="PS50090"/>
    </source>
</evidence>
<dbReference type="GO" id="GO:0005634">
    <property type="term" value="C:nucleus"/>
    <property type="evidence" value="ECO:0007669"/>
    <property type="project" value="UniProtKB-SubCell"/>
</dbReference>
<feature type="region of interest" description="Disordered" evidence="4">
    <location>
        <begin position="814"/>
        <end position="887"/>
    </location>
</feature>
<feature type="region of interest" description="Disordered" evidence="4">
    <location>
        <begin position="37"/>
        <end position="141"/>
    </location>
</feature>
<keyword evidence="3" id="KW-0539">Nucleus</keyword>
<dbReference type="eggNOG" id="KOG0051">
    <property type="taxonomic scope" value="Eukaryota"/>
</dbReference>
<sequence length="1065" mass="119347">MRLLQPFLTRFMEEIGNSDSNFVTKAHDPKFVARNIGISTRSSPGTSHSHSSSPPDTPQCPVEARVMGVSSSQPDHSNQQHDAPSSAATSTGPGTDDFAASQQLVSESRADQGLDSSMATASGVSPSVRQLAARQKRKSDTRRLQSFELASLQAYVEESVGASHDYEGNEAPGDQEPFAETESSEAAVQVPDSQLIADTAPLSPPMTSSALIPASMPELPTPKSRTRKRKATRDEEEVARDRSPELEMGHHQNAKGDAASNSGLTSTSRSQHNLLQDEDTQLDEIEERTPLDQMEEPDTTQSKHAQETDPVTVQPRTTRKLKSRPSLLTPYLVKAAEAGSKKRQRKLKRAKDSHFEDPIESTPEDAAQDGDQNLNGHLVQGSPEVPGEKFPTVRKATKRHSNRQAVQGNDKRAPSLQTPTEPLRSPSNILRKHSDPLQRLSKEPLPKVDSSSSSAKKKFKSQVYDWKVSPAQTIDSRPNVGVFDEHALDSIVDSMQPENIATEDSVVEGVAMDDGAVEDSDSRASPRSIPNQGDKKTVKQRRSKNTRKRNSRESEQHVREPEPPKLHKKKNLNTISAAEEALQKVRDLPINPDKRTSGDFSADEEELIRRAIRDYQQMRGWEVSEMVKVIQWTMNDSNDRLQAGVAQDTDSRNSESREFWDDMNRTLVSGTLTRGFEAIRKHIRSHYHEFKRGGWTKEEDDELLRSFEQAPRQWKAIGALMGRSKTDVHARWSEYLQHREKRQYGRWTDKEEALLIRAVNTVAQRDEDAQYEAGHQPREVYTAENINWSQVVAEMGNTRGRLQASVKWKKMMARENPPEIRVHIKPRGPDAKPIPATTPRPRIRTQAGSAKRPRRLTSKSGRRQKQVAPATPTSHQPNTRSVHDADGVGTMLWGDKLDLVETIADARYQREEDIDWDATAAKMRQAWSRRTLQAALRDLLAIVKDDDDVQEQQSLQDRLDAVIDYLDQEHGGELAMHYNPFDVEMESADGHEEEDIPTIRSNTKRKRMRKMAGRKSLQESQPTRQRKKRNTAVDGLAKSKVSKTPVAKSKAIITESDEADSEAGL</sequence>
<dbReference type="VEuPathDB" id="FungiDB:LEMA_P006820.1"/>
<evidence type="ECO:0000313" key="7">
    <source>
        <dbReference type="EMBL" id="CBY01895.1"/>
    </source>
</evidence>
<feature type="compositionally biased region" description="Acidic residues" evidence="4">
    <location>
        <begin position="358"/>
        <end position="368"/>
    </location>
</feature>
<comment type="subcellular location">
    <subcellularLocation>
        <location evidence="1">Nucleus</location>
    </subcellularLocation>
</comment>
<feature type="compositionally biased region" description="Basic residues" evidence="4">
    <location>
        <begin position="851"/>
        <end position="865"/>
    </location>
</feature>
<evidence type="ECO:0000256" key="1">
    <source>
        <dbReference type="ARBA" id="ARBA00004123"/>
    </source>
</evidence>
<feature type="compositionally biased region" description="Polar residues" evidence="4">
    <location>
        <begin position="259"/>
        <end position="274"/>
    </location>
</feature>
<dbReference type="Pfam" id="PF13921">
    <property type="entry name" value="Myb_DNA-bind_6"/>
    <property type="match status" value="1"/>
</dbReference>
<dbReference type="Proteomes" id="UP000002668">
    <property type="component" value="Genome"/>
</dbReference>
<dbReference type="PROSITE" id="PS50090">
    <property type="entry name" value="MYB_LIKE"/>
    <property type="match status" value="2"/>
</dbReference>
<feature type="compositionally biased region" description="Basic and acidic residues" evidence="4">
    <location>
        <begin position="239"/>
        <end position="250"/>
    </location>
</feature>
<accession>E5AFA6</accession>
<feature type="compositionally biased region" description="Low complexity" evidence="4">
    <location>
        <begin position="39"/>
        <end position="54"/>
    </location>
</feature>
<protein>
    <recommendedName>
        <fullName evidence="9">DNA-binding protein REB1</fullName>
    </recommendedName>
</protein>
<dbReference type="InterPro" id="IPR017930">
    <property type="entry name" value="Myb_dom"/>
</dbReference>
<feature type="compositionally biased region" description="Basic and acidic residues" evidence="4">
    <location>
        <begin position="583"/>
        <end position="597"/>
    </location>
</feature>
<keyword evidence="2" id="KW-0238">DNA-binding</keyword>
<evidence type="ECO:0000313" key="8">
    <source>
        <dbReference type="Proteomes" id="UP000002668"/>
    </source>
</evidence>
<dbReference type="InterPro" id="IPR051651">
    <property type="entry name" value="DMTF1_DNA-bind_reg"/>
</dbReference>
<name>E5AFA6_LEPMJ</name>
<gene>
    <name evidence="7" type="ORF">LEMA_P006820.1</name>
</gene>
<evidence type="ECO:0000259" key="6">
    <source>
        <dbReference type="PROSITE" id="PS51294"/>
    </source>
</evidence>
<feature type="compositionally biased region" description="Basic residues" evidence="4">
    <location>
        <begin position="538"/>
        <end position="550"/>
    </location>
</feature>
<dbReference type="GO" id="GO:0003700">
    <property type="term" value="F:DNA-binding transcription factor activity"/>
    <property type="evidence" value="ECO:0007669"/>
    <property type="project" value="TreeGrafter"/>
</dbReference>
<feature type="region of interest" description="Disordered" evidence="4">
    <location>
        <begin position="492"/>
        <end position="572"/>
    </location>
</feature>
<dbReference type="PROSITE" id="PS51294">
    <property type="entry name" value="HTH_MYB"/>
    <property type="match status" value="1"/>
</dbReference>
<evidence type="ECO:0000256" key="4">
    <source>
        <dbReference type="SAM" id="MobiDB-lite"/>
    </source>
</evidence>
<feature type="compositionally biased region" description="Acidic residues" evidence="4">
    <location>
        <begin position="276"/>
        <end position="286"/>
    </location>
</feature>
<dbReference type="GO" id="GO:0000976">
    <property type="term" value="F:transcription cis-regulatory region binding"/>
    <property type="evidence" value="ECO:0007669"/>
    <property type="project" value="TreeGrafter"/>
</dbReference>
<dbReference type="HOGENOM" id="CLU_288557_0_0_1"/>
<feature type="domain" description="HTH myb-type" evidence="6">
    <location>
        <begin position="691"/>
        <end position="740"/>
    </location>
</feature>
<feature type="compositionally biased region" description="Acidic residues" evidence="4">
    <location>
        <begin position="1055"/>
        <end position="1065"/>
    </location>
</feature>
<feature type="region of interest" description="Disordered" evidence="4">
    <location>
        <begin position="583"/>
        <end position="602"/>
    </location>
</feature>
<feature type="compositionally biased region" description="Basic and acidic residues" evidence="4">
    <location>
        <begin position="551"/>
        <end position="565"/>
    </location>
</feature>
<dbReference type="STRING" id="985895.E5AFA6"/>
<feature type="compositionally biased region" description="Polar residues" evidence="4">
    <location>
        <begin position="415"/>
        <end position="428"/>
    </location>
</feature>
<dbReference type="InParanoid" id="E5AFA6"/>
<organism evidence="7 8">
    <name type="scientific">Leptosphaeria maculans (strain JN3 / isolate v23.1.3 / race Av1-4-5-6-7-8)</name>
    <name type="common">Blackleg fungus</name>
    <name type="synonym">Phoma lingam</name>
    <dbReference type="NCBI Taxonomy" id="985895"/>
    <lineage>
        <taxon>Eukaryota</taxon>
        <taxon>Fungi</taxon>
        <taxon>Dikarya</taxon>
        <taxon>Ascomycota</taxon>
        <taxon>Pezizomycotina</taxon>
        <taxon>Dothideomycetes</taxon>
        <taxon>Pleosporomycetidae</taxon>
        <taxon>Pleosporales</taxon>
        <taxon>Pleosporineae</taxon>
        <taxon>Leptosphaeriaceae</taxon>
        <taxon>Plenodomus</taxon>
        <taxon>Plenodomus lingam/Leptosphaeria maculans species complex</taxon>
    </lineage>
</organism>
<dbReference type="OrthoDB" id="39591at2759"/>
<feature type="compositionally biased region" description="Basic and acidic residues" evidence="4">
    <location>
        <begin position="814"/>
        <end position="830"/>
    </location>
</feature>
<dbReference type="InterPro" id="IPR009057">
    <property type="entry name" value="Homeodomain-like_sf"/>
</dbReference>